<accession>A0ABS6WII5</accession>
<gene>
    <name evidence="2" type="ORF">KY465_00585</name>
</gene>
<dbReference type="RefSeq" id="WP_219157312.1">
    <property type="nucleotide sequence ID" value="NZ_JAHWQX010000001.1"/>
</dbReference>
<dbReference type="InterPro" id="IPR012437">
    <property type="entry name" value="DUF1638"/>
</dbReference>
<comment type="caution">
    <text evidence="2">The sequence shown here is derived from an EMBL/GenBank/DDBJ whole genome shotgun (WGS) entry which is preliminary data.</text>
</comment>
<organism evidence="2 3">
    <name type="scientific">Pseudohoeflea coraliihabitans</name>
    <dbReference type="NCBI Taxonomy" id="2860393"/>
    <lineage>
        <taxon>Bacteria</taxon>
        <taxon>Pseudomonadati</taxon>
        <taxon>Pseudomonadota</taxon>
        <taxon>Alphaproteobacteria</taxon>
        <taxon>Hyphomicrobiales</taxon>
        <taxon>Rhizobiaceae</taxon>
        <taxon>Pseudohoeflea</taxon>
    </lineage>
</organism>
<dbReference type="Pfam" id="PF07796">
    <property type="entry name" value="DUF1638"/>
    <property type="match status" value="1"/>
</dbReference>
<evidence type="ECO:0000313" key="2">
    <source>
        <dbReference type="EMBL" id="MBW3095768.1"/>
    </source>
</evidence>
<dbReference type="EMBL" id="JAHWQX010000001">
    <property type="protein sequence ID" value="MBW3095768.1"/>
    <property type="molecule type" value="Genomic_DNA"/>
</dbReference>
<evidence type="ECO:0000313" key="3">
    <source>
        <dbReference type="Proteomes" id="UP001430804"/>
    </source>
</evidence>
<reference evidence="2" key="1">
    <citation type="submission" date="2021-07" db="EMBL/GenBank/DDBJ databases">
        <title>Pseudohoeflea marina sp. nov. a polyhydroxyalcanoate-producing bacterium.</title>
        <authorList>
            <person name="Zheng W."/>
            <person name="Yu S."/>
            <person name="Huang Y."/>
        </authorList>
    </citation>
    <scope>NUCLEOTIDE SEQUENCE</scope>
    <source>
        <strain evidence="2">DP4N28-3</strain>
    </source>
</reference>
<sequence>MEAQDKLNSEAGVPDGERIRVIACGMIAREILALNRQLGLDHIDLKCLPADFHHHPEKIAPAADAAIRQARAEGFDHIFIGYADCGTGGALDRVCAEHDVQRIAGPHCFSFYLGNAAFDQSADDYVTTFFITDFLARHYETFLIRPLGLDRHPELREIYFGNYERALYLAQTDDAELTRRARQVADRIGLPFERRLTGYGDLAPALKALTRS</sequence>
<protein>
    <submittedName>
        <fullName evidence="2">DUF1638 domain-containing protein</fullName>
    </submittedName>
</protein>
<dbReference type="Proteomes" id="UP001430804">
    <property type="component" value="Unassembled WGS sequence"/>
</dbReference>
<feature type="domain" description="DUF1638" evidence="1">
    <location>
        <begin position="47"/>
        <end position="204"/>
    </location>
</feature>
<proteinExistence type="predicted"/>
<name>A0ABS6WII5_9HYPH</name>
<evidence type="ECO:0000259" key="1">
    <source>
        <dbReference type="Pfam" id="PF07796"/>
    </source>
</evidence>
<keyword evidence="3" id="KW-1185">Reference proteome</keyword>